<evidence type="ECO:0000256" key="8">
    <source>
        <dbReference type="ARBA" id="ARBA00023170"/>
    </source>
</evidence>
<dbReference type="STRING" id="1341154.FCR2A7T_14440"/>
<dbReference type="GO" id="GO:0015344">
    <property type="term" value="F:siderophore uptake transmembrane transporter activity"/>
    <property type="evidence" value="ECO:0007669"/>
    <property type="project" value="TreeGrafter"/>
</dbReference>
<evidence type="ECO:0000256" key="5">
    <source>
        <dbReference type="ARBA" id="ARBA00022729"/>
    </source>
</evidence>
<accession>V6S0V9</accession>
<sequence length="732" mass="82518">MKKYFYLLSLLTMSTYAQTQKDTTKSKHLEEIIVTSNKYVKNKKAIAQQVETISQKEIEFQNFQNTADVLANSGNVTVQKSQQGGGSPVIRGFEANRILLLVDGIRMNNLIFRAGHLQNSITVDKNSIENMDIFYGPTSTIFGSDALGGAININTKKAKFFSETNKRFSGNAITRYSSANEEKTGYFDFNYAGVKIASLTSFSYNDYGDLKMGKRKNHGADYFGEREHYITTQNGVDVLTPNSDKYVQKNTAFKQYNFMQKLSYKQDNGTLHNLNLQYSTTSDIPRYDRLTDPNGSGLRNAEWFYGPQKRLLSAYTFSKDKAFIGNDLKLTASYQNVEESRHNRRFGNYNLQNRIEKVNVFALNADLKKEFTNSDVLYGIEAYYDDLNSTAYSNNINTGEIKDIDTRYPNGKNNMLRTDAYVTYSTKNNEKTSWNIGARGGYVTLKSTIADNSIFELPFTSVNQSNFTYSATTGIIHNPSKNVRLVANISSGFRAPNIDDLAKIFESGNGSVIVPNKDLKPEKTVTTDLGFTVKSNNRRFQFENTYFYTRMFDAIVTDTYTFNGASTIVYDGSTSQVLANQNKGKAFITGLSSSVKAYVIDNVLVTANFNYTLGRIVNEDHTYSPLDHIAPYYGKIGVNYEHKFFTLEGYMLYNGKKDISDYLLNGEDNEQYAPKGGMPAWETYNFKASSKSFFGVTLYAGVENILDTQYRTFSSGMNSAGRNIYGGLKYSF</sequence>
<keyword evidence="5" id="KW-0732">Signal</keyword>
<dbReference type="Gene3D" id="2.170.130.10">
    <property type="entry name" value="TonB-dependent receptor, plug domain"/>
    <property type="match status" value="1"/>
</dbReference>
<dbReference type="GO" id="GO:0009279">
    <property type="term" value="C:cell outer membrane"/>
    <property type="evidence" value="ECO:0007669"/>
    <property type="project" value="UniProtKB-SubCell"/>
</dbReference>
<organism evidence="14 15">
    <name type="scientific">Flavobacterium cauense R2A-7</name>
    <dbReference type="NCBI Taxonomy" id="1341154"/>
    <lineage>
        <taxon>Bacteria</taxon>
        <taxon>Pseudomonadati</taxon>
        <taxon>Bacteroidota</taxon>
        <taxon>Flavobacteriia</taxon>
        <taxon>Flavobacteriales</taxon>
        <taxon>Flavobacteriaceae</taxon>
        <taxon>Flavobacterium</taxon>
    </lineage>
</organism>
<proteinExistence type="inferred from homology"/>
<dbReference type="GO" id="GO:0044718">
    <property type="term" value="P:siderophore transmembrane transport"/>
    <property type="evidence" value="ECO:0007669"/>
    <property type="project" value="TreeGrafter"/>
</dbReference>
<comment type="similarity">
    <text evidence="10 11">Belongs to the TonB-dependent receptor family.</text>
</comment>
<feature type="domain" description="TonB-dependent receptor-like beta-barrel" evidence="12">
    <location>
        <begin position="266"/>
        <end position="705"/>
    </location>
</feature>
<dbReference type="AlphaFoldDB" id="V6S0V9"/>
<evidence type="ECO:0000256" key="3">
    <source>
        <dbReference type="ARBA" id="ARBA00022452"/>
    </source>
</evidence>
<dbReference type="Proteomes" id="UP000319848">
    <property type="component" value="Unassembled WGS sequence"/>
</dbReference>
<dbReference type="InterPro" id="IPR000531">
    <property type="entry name" value="Beta-barrel_TonB"/>
</dbReference>
<keyword evidence="9 10" id="KW-0998">Cell outer membrane</keyword>
<dbReference type="InterPro" id="IPR037066">
    <property type="entry name" value="Plug_dom_sf"/>
</dbReference>
<dbReference type="InterPro" id="IPR036942">
    <property type="entry name" value="Beta-barrel_TonB_sf"/>
</dbReference>
<dbReference type="Pfam" id="PF07715">
    <property type="entry name" value="Plug"/>
    <property type="match status" value="1"/>
</dbReference>
<protein>
    <submittedName>
        <fullName evidence="14">Hemoglobin/transferrin/lactoferrin receptor protein</fullName>
    </submittedName>
</protein>
<dbReference type="PANTHER" id="PTHR30069">
    <property type="entry name" value="TONB-DEPENDENT OUTER MEMBRANE RECEPTOR"/>
    <property type="match status" value="1"/>
</dbReference>
<keyword evidence="4 10" id="KW-0812">Transmembrane</keyword>
<evidence type="ECO:0000256" key="9">
    <source>
        <dbReference type="ARBA" id="ARBA00023237"/>
    </source>
</evidence>
<dbReference type="Gene3D" id="2.40.170.20">
    <property type="entry name" value="TonB-dependent receptor, beta-barrel domain"/>
    <property type="match status" value="1"/>
</dbReference>
<evidence type="ECO:0000256" key="2">
    <source>
        <dbReference type="ARBA" id="ARBA00022448"/>
    </source>
</evidence>
<evidence type="ECO:0000259" key="12">
    <source>
        <dbReference type="Pfam" id="PF00593"/>
    </source>
</evidence>
<comment type="subcellular location">
    <subcellularLocation>
        <location evidence="1 10">Cell outer membrane</location>
        <topology evidence="1 10">Multi-pass membrane protein</topology>
    </subcellularLocation>
</comment>
<dbReference type="Pfam" id="PF00593">
    <property type="entry name" value="TonB_dep_Rec_b-barrel"/>
    <property type="match status" value="1"/>
</dbReference>
<evidence type="ECO:0000313" key="15">
    <source>
        <dbReference type="Proteomes" id="UP000319848"/>
    </source>
</evidence>
<evidence type="ECO:0000256" key="10">
    <source>
        <dbReference type="PROSITE-ProRule" id="PRU01360"/>
    </source>
</evidence>
<evidence type="ECO:0000256" key="1">
    <source>
        <dbReference type="ARBA" id="ARBA00004571"/>
    </source>
</evidence>
<name>V6S0V9_9FLAO</name>
<keyword evidence="6 11" id="KW-0798">TonB box</keyword>
<keyword evidence="3 10" id="KW-1134">Transmembrane beta strand</keyword>
<keyword evidence="8 14" id="KW-0675">Receptor</keyword>
<dbReference type="RefSeq" id="WP_023570583.1">
    <property type="nucleotide sequence ID" value="NZ_AVBI01000014.1"/>
</dbReference>
<dbReference type="PANTHER" id="PTHR30069:SF29">
    <property type="entry name" value="HEMOGLOBIN AND HEMOGLOBIN-HAPTOGLOBIN-BINDING PROTEIN 1-RELATED"/>
    <property type="match status" value="1"/>
</dbReference>
<dbReference type="SUPFAM" id="SSF56935">
    <property type="entry name" value="Porins"/>
    <property type="match status" value="1"/>
</dbReference>
<dbReference type="OrthoDB" id="9764669at2"/>
<evidence type="ECO:0000256" key="7">
    <source>
        <dbReference type="ARBA" id="ARBA00023136"/>
    </source>
</evidence>
<evidence type="ECO:0000259" key="13">
    <source>
        <dbReference type="Pfam" id="PF07715"/>
    </source>
</evidence>
<evidence type="ECO:0000256" key="6">
    <source>
        <dbReference type="ARBA" id="ARBA00023077"/>
    </source>
</evidence>
<keyword evidence="7 10" id="KW-0472">Membrane</keyword>
<evidence type="ECO:0000256" key="4">
    <source>
        <dbReference type="ARBA" id="ARBA00022692"/>
    </source>
</evidence>
<dbReference type="InterPro" id="IPR039426">
    <property type="entry name" value="TonB-dep_rcpt-like"/>
</dbReference>
<dbReference type="InterPro" id="IPR012910">
    <property type="entry name" value="Plug_dom"/>
</dbReference>
<evidence type="ECO:0000256" key="11">
    <source>
        <dbReference type="RuleBase" id="RU003357"/>
    </source>
</evidence>
<dbReference type="PROSITE" id="PS52016">
    <property type="entry name" value="TONB_DEPENDENT_REC_3"/>
    <property type="match status" value="1"/>
</dbReference>
<gene>
    <name evidence="14" type="ORF">IP98_00803</name>
</gene>
<keyword evidence="2 10" id="KW-0813">Transport</keyword>
<dbReference type="EMBL" id="VLKQ01000002">
    <property type="protein sequence ID" value="TWI14826.1"/>
    <property type="molecule type" value="Genomic_DNA"/>
</dbReference>
<reference evidence="14 15" key="1">
    <citation type="journal article" date="2015" name="Stand. Genomic Sci.">
        <title>Genomic Encyclopedia of Bacterial and Archaeal Type Strains, Phase III: the genomes of soil and plant-associated and newly described type strains.</title>
        <authorList>
            <person name="Whitman W.B."/>
            <person name="Woyke T."/>
            <person name="Klenk H.P."/>
            <person name="Zhou Y."/>
            <person name="Lilburn T.G."/>
            <person name="Beck B.J."/>
            <person name="De Vos P."/>
            <person name="Vandamme P."/>
            <person name="Eisen J.A."/>
            <person name="Garrity G."/>
            <person name="Hugenholtz P."/>
            <person name="Kyrpides N.C."/>
        </authorList>
    </citation>
    <scope>NUCLEOTIDE SEQUENCE [LARGE SCALE GENOMIC DNA]</scope>
    <source>
        <strain evidence="14 15">CGMCC 1.7270</strain>
    </source>
</reference>
<comment type="caution">
    <text evidence="14">The sequence shown here is derived from an EMBL/GenBank/DDBJ whole genome shotgun (WGS) entry which is preliminary data.</text>
</comment>
<feature type="domain" description="TonB-dependent receptor plug" evidence="13">
    <location>
        <begin position="43"/>
        <end position="150"/>
    </location>
</feature>
<keyword evidence="15" id="KW-1185">Reference proteome</keyword>
<evidence type="ECO:0000313" key="14">
    <source>
        <dbReference type="EMBL" id="TWI14826.1"/>
    </source>
</evidence>